<dbReference type="InterPro" id="IPR029044">
    <property type="entry name" value="Nucleotide-diphossugar_trans"/>
</dbReference>
<keyword evidence="8" id="KW-1185">Reference proteome</keyword>
<accession>A0AAW0YDL7</accession>
<dbReference type="EMBL" id="JBCAWK010000014">
    <property type="protein sequence ID" value="KAK8844029.1"/>
    <property type="molecule type" value="Genomic_DNA"/>
</dbReference>
<evidence type="ECO:0000313" key="8">
    <source>
        <dbReference type="Proteomes" id="UP001388673"/>
    </source>
</evidence>
<dbReference type="GeneID" id="92184081"/>
<comment type="catalytic activity">
    <reaction evidence="6">
        <text>N-acetyl-alpha-D-glucosamine 1-phosphate + UTP + H(+) = UDP-N-acetyl-alpha-D-glucosamine + diphosphate</text>
        <dbReference type="Rhea" id="RHEA:13509"/>
        <dbReference type="ChEBI" id="CHEBI:15378"/>
        <dbReference type="ChEBI" id="CHEBI:33019"/>
        <dbReference type="ChEBI" id="CHEBI:46398"/>
        <dbReference type="ChEBI" id="CHEBI:57705"/>
        <dbReference type="ChEBI" id="CHEBI:57776"/>
        <dbReference type="EC" id="2.7.7.23"/>
    </reaction>
</comment>
<dbReference type="CDD" id="cd04193">
    <property type="entry name" value="UDPGlcNAc_PPase"/>
    <property type="match status" value="1"/>
</dbReference>
<evidence type="ECO:0000256" key="5">
    <source>
        <dbReference type="ARBA" id="ARBA00022695"/>
    </source>
</evidence>
<comment type="caution">
    <text evidence="7">The sequence shown here is derived from an EMBL/GenBank/DDBJ whole genome shotgun (WGS) entry which is preliminary data.</text>
</comment>
<dbReference type="PANTHER" id="PTHR11952:SF2">
    <property type="entry name" value="LD24639P"/>
    <property type="match status" value="1"/>
</dbReference>
<evidence type="ECO:0000256" key="2">
    <source>
        <dbReference type="ARBA" id="ARBA00010401"/>
    </source>
</evidence>
<evidence type="ECO:0000256" key="1">
    <source>
        <dbReference type="ARBA" id="ARBA00005208"/>
    </source>
</evidence>
<name>A0AAW0YDL7_9TREE</name>
<dbReference type="AlphaFoldDB" id="A0AAW0YDL7"/>
<keyword evidence="5" id="KW-0548">Nucleotidyltransferase</keyword>
<comment type="similarity">
    <text evidence="2">Belongs to the UDPGP type 1 family.</text>
</comment>
<evidence type="ECO:0000256" key="4">
    <source>
        <dbReference type="ARBA" id="ARBA00022679"/>
    </source>
</evidence>
<dbReference type="FunFam" id="3.90.550.10:FF:000075">
    <property type="entry name" value="Probable UDP-N-acetylglucosamine pyrophosphorylase"/>
    <property type="match status" value="1"/>
</dbReference>
<sequence>MISNGYSTSSPDPTFVAKVRALYAEADQSHVFTFYDRLSPSDQVSLLSQLSDIDIHRVNRIYTNAVAADGSITPAHGNIPLDENDALDVKGGNLIGRSRTPTPQPPEEALPLPDEACASVINNPAEEARWREDGLKAIAQNKVAVLLLAGGQGTRLGSSLPKGMYDIKLPSGLSLFEYQAGRISKLERLAEESAGKERGSVSIRWYVMTSGPTREETEKYFREKGYFGLRKENIIFFEQGVLPALSDDGKLLLSSPSSVCVAPDGNGGVYAALRRPLDPSSSRSVLTDLRTHNIDYVHAYCVDNCLVRVADPVFVGCCISRRSQAGAKVVRKINPTESVGVLAARGDAFAVVEYSELSKEKAEARTSDGQLAFRAANIANHFYTLEFLESVEAMEKKMAFHIARKKIPTIDLTSGESIKPSEPNGMKLEQFIFDVFPFTKSLCVLEVDRSEEFSPLKNAPGSKADCPETSRRDLLAQQKRWLQKNGAIVGDGVEVEVTPSITYGGEGLEWVNGLQFVKSGVLASAQDAQKLVAE</sequence>
<reference evidence="7 8" key="1">
    <citation type="journal article" date="2024" name="bioRxiv">
        <title>Comparative genomics of Cryptococcus and Kwoniella reveals pathogenesis evolution and contrasting karyotype dynamics via intercentromeric recombination or chromosome fusion.</title>
        <authorList>
            <person name="Coelho M.A."/>
            <person name="David-Palma M."/>
            <person name="Shea T."/>
            <person name="Bowers K."/>
            <person name="McGinley-Smith S."/>
            <person name="Mohammad A.W."/>
            <person name="Gnirke A."/>
            <person name="Yurkov A.M."/>
            <person name="Nowrousian M."/>
            <person name="Sun S."/>
            <person name="Cuomo C.A."/>
            <person name="Heitman J."/>
        </authorList>
    </citation>
    <scope>NUCLEOTIDE SEQUENCE [LARGE SCALE GENOMIC DNA]</scope>
    <source>
        <strain evidence="7 8">CBS 13917</strain>
    </source>
</reference>
<dbReference type="PANTHER" id="PTHR11952">
    <property type="entry name" value="UDP- GLUCOSE PYROPHOSPHORYLASE"/>
    <property type="match status" value="1"/>
</dbReference>
<gene>
    <name evidence="7" type="ORF">IAR55_006823</name>
</gene>
<organism evidence="7 8">
    <name type="scientific">Kwoniella newhampshirensis</name>
    <dbReference type="NCBI Taxonomy" id="1651941"/>
    <lineage>
        <taxon>Eukaryota</taxon>
        <taxon>Fungi</taxon>
        <taxon>Dikarya</taxon>
        <taxon>Basidiomycota</taxon>
        <taxon>Agaricomycotina</taxon>
        <taxon>Tremellomycetes</taxon>
        <taxon>Tremellales</taxon>
        <taxon>Cryptococcaceae</taxon>
        <taxon>Kwoniella</taxon>
    </lineage>
</organism>
<evidence type="ECO:0000313" key="7">
    <source>
        <dbReference type="EMBL" id="KAK8844029.1"/>
    </source>
</evidence>
<dbReference type="GO" id="GO:0006048">
    <property type="term" value="P:UDP-N-acetylglucosamine biosynthetic process"/>
    <property type="evidence" value="ECO:0007669"/>
    <property type="project" value="TreeGrafter"/>
</dbReference>
<dbReference type="EC" id="2.7.7.23" evidence="3"/>
<protein>
    <recommendedName>
        <fullName evidence="3">UDP-N-acetylglucosamine diphosphorylase</fullName>
        <ecNumber evidence="3">2.7.7.23</ecNumber>
    </recommendedName>
</protein>
<keyword evidence="4" id="KW-0808">Transferase</keyword>
<proteinExistence type="inferred from homology"/>
<evidence type="ECO:0000256" key="3">
    <source>
        <dbReference type="ARBA" id="ARBA00012457"/>
    </source>
</evidence>
<dbReference type="InterPro" id="IPR002618">
    <property type="entry name" value="UDPGP_fam"/>
</dbReference>
<dbReference type="KEGG" id="kne:92184081"/>
<dbReference type="RefSeq" id="XP_066799593.1">
    <property type="nucleotide sequence ID" value="XM_066949901.1"/>
</dbReference>
<evidence type="ECO:0000256" key="6">
    <source>
        <dbReference type="ARBA" id="ARBA00048493"/>
    </source>
</evidence>
<dbReference type="Gene3D" id="3.90.550.10">
    <property type="entry name" value="Spore Coat Polysaccharide Biosynthesis Protein SpsA, Chain A"/>
    <property type="match status" value="1"/>
</dbReference>
<dbReference type="GO" id="GO:0003977">
    <property type="term" value="F:UDP-N-acetylglucosamine diphosphorylase activity"/>
    <property type="evidence" value="ECO:0007669"/>
    <property type="project" value="UniProtKB-EC"/>
</dbReference>
<dbReference type="Pfam" id="PF01704">
    <property type="entry name" value="UDPGP"/>
    <property type="match status" value="1"/>
</dbReference>
<dbReference type="InterPro" id="IPR039741">
    <property type="entry name" value="UDP-sugar_pyrophosphorylase"/>
</dbReference>
<dbReference type="Proteomes" id="UP001388673">
    <property type="component" value="Unassembled WGS sequence"/>
</dbReference>
<dbReference type="SUPFAM" id="SSF53448">
    <property type="entry name" value="Nucleotide-diphospho-sugar transferases"/>
    <property type="match status" value="1"/>
</dbReference>
<comment type="pathway">
    <text evidence="1">Nucleotide-sugar biosynthesis; UDP-N-acetyl-alpha-D-glucosamine biosynthesis; UDP-N-acetyl-alpha-D-glucosamine from N-acetyl-alpha-D-glucosamine 1-phosphate: step 1/1.</text>
</comment>